<gene>
    <name evidence="1" type="ORF">BG60_23785</name>
</gene>
<protein>
    <submittedName>
        <fullName evidence="1">Uncharacterized protein</fullName>
    </submittedName>
</protein>
<accession>A0A656QDB0</accession>
<name>A0A656QDB0_9BURK</name>
<dbReference type="Proteomes" id="UP000027451">
    <property type="component" value="Unassembled WGS sequence"/>
</dbReference>
<keyword evidence="2" id="KW-1185">Reference proteome</keyword>
<reference evidence="1 2" key="1">
    <citation type="submission" date="2014-03" db="EMBL/GenBank/DDBJ databases">
        <title>Draft Genome Sequences of Four Burkholderia Strains.</title>
        <authorList>
            <person name="Liu X.Y."/>
            <person name="Li C.X."/>
            <person name="Xu J.H."/>
        </authorList>
    </citation>
    <scope>NUCLEOTIDE SEQUENCE [LARGE SCALE GENOMIC DNA]</scope>
    <source>
        <strain evidence="1 2">OP-1</strain>
    </source>
</reference>
<evidence type="ECO:0000313" key="2">
    <source>
        <dbReference type="Proteomes" id="UP000027451"/>
    </source>
</evidence>
<dbReference type="AlphaFoldDB" id="A0A656QDB0"/>
<proteinExistence type="predicted"/>
<evidence type="ECO:0000313" key="1">
    <source>
        <dbReference type="EMBL" id="KDR26210.1"/>
    </source>
</evidence>
<dbReference type="EMBL" id="JFHD01000037">
    <property type="protein sequence ID" value="KDR26210.1"/>
    <property type="molecule type" value="Genomic_DNA"/>
</dbReference>
<organism evidence="1 2">
    <name type="scientific">Caballeronia zhejiangensis</name>
    <dbReference type="NCBI Taxonomy" id="871203"/>
    <lineage>
        <taxon>Bacteria</taxon>
        <taxon>Pseudomonadati</taxon>
        <taxon>Pseudomonadota</taxon>
        <taxon>Betaproteobacteria</taxon>
        <taxon>Burkholderiales</taxon>
        <taxon>Burkholderiaceae</taxon>
        <taxon>Caballeronia</taxon>
    </lineage>
</organism>
<sequence length="103" mass="11186">MTARRRMPLGSRSSGGDDESVIVRREPAALFTNFKGVVQFRDTATGGYPGLNNVIGVGNISAHEALLFENGQNGAGSLFFFHVRSYEELDYNGIVRAESPSFS</sequence>
<comment type="caution">
    <text evidence="1">The sequence shown here is derived from an EMBL/GenBank/DDBJ whole genome shotgun (WGS) entry which is preliminary data.</text>
</comment>